<protein>
    <submittedName>
        <fullName evidence="2">Type II toxin-antitoxin system RelE/ParE family toxin</fullName>
    </submittedName>
</protein>
<keyword evidence="1" id="KW-1277">Toxin-antitoxin system</keyword>
<organism evidence="2 3">
    <name type="scientific">Niastella caeni</name>
    <dbReference type="NCBI Taxonomy" id="2569763"/>
    <lineage>
        <taxon>Bacteria</taxon>
        <taxon>Pseudomonadati</taxon>
        <taxon>Bacteroidota</taxon>
        <taxon>Chitinophagia</taxon>
        <taxon>Chitinophagales</taxon>
        <taxon>Chitinophagaceae</taxon>
        <taxon>Niastella</taxon>
    </lineage>
</organism>
<evidence type="ECO:0000256" key="1">
    <source>
        <dbReference type="ARBA" id="ARBA00022649"/>
    </source>
</evidence>
<dbReference type="InterPro" id="IPR035093">
    <property type="entry name" value="RelE/ParE_toxin_dom_sf"/>
</dbReference>
<dbReference type="AlphaFoldDB" id="A0A4S8HIS7"/>
<comment type="caution">
    <text evidence="2">The sequence shown here is derived from an EMBL/GenBank/DDBJ whole genome shotgun (WGS) entry which is preliminary data.</text>
</comment>
<accession>A0A4S8HIS7</accession>
<evidence type="ECO:0000313" key="2">
    <source>
        <dbReference type="EMBL" id="THU34935.1"/>
    </source>
</evidence>
<dbReference type="Gene3D" id="3.30.2310.20">
    <property type="entry name" value="RelE-like"/>
    <property type="match status" value="1"/>
</dbReference>
<evidence type="ECO:0000313" key="3">
    <source>
        <dbReference type="Proteomes" id="UP000306918"/>
    </source>
</evidence>
<dbReference type="Pfam" id="PF05016">
    <property type="entry name" value="ParE_toxin"/>
    <property type="match status" value="1"/>
</dbReference>
<dbReference type="Proteomes" id="UP000306918">
    <property type="component" value="Unassembled WGS sequence"/>
</dbReference>
<reference evidence="2 3" key="1">
    <citation type="submission" date="2019-04" db="EMBL/GenBank/DDBJ databases">
        <title>Niastella caeni sp. nov., isolated from activated sludge.</title>
        <authorList>
            <person name="Sheng M."/>
        </authorList>
    </citation>
    <scope>NUCLEOTIDE SEQUENCE [LARGE SCALE GENOMIC DNA]</scope>
    <source>
        <strain evidence="2 3">HX-2-15</strain>
    </source>
</reference>
<proteinExistence type="predicted"/>
<dbReference type="RefSeq" id="WP_136579578.1">
    <property type="nucleotide sequence ID" value="NZ_STFF01000007.1"/>
</dbReference>
<dbReference type="EMBL" id="STFF01000007">
    <property type="protein sequence ID" value="THU34935.1"/>
    <property type="molecule type" value="Genomic_DNA"/>
</dbReference>
<sequence>MGKRKVTILEPAVEEVARIALYIEGEGLPKTAKQFVDEAFAFFESLADERFVHRPCMHPAWKKLDLRCANFRKKYIVSYLDNKDEIIICEFALQKLLK</sequence>
<keyword evidence="3" id="KW-1185">Reference proteome</keyword>
<gene>
    <name evidence="2" type="ORF">FAM09_23375</name>
</gene>
<dbReference type="InterPro" id="IPR007712">
    <property type="entry name" value="RelE/ParE_toxin"/>
</dbReference>
<dbReference type="OrthoDB" id="674995at2"/>
<name>A0A4S8HIS7_9BACT</name>